<name>A0A4R3MVC9_9BACI</name>
<dbReference type="GO" id="GO:0016757">
    <property type="term" value="F:glycosyltransferase activity"/>
    <property type="evidence" value="ECO:0007669"/>
    <property type="project" value="UniProtKB-KW"/>
</dbReference>
<evidence type="ECO:0000313" key="4">
    <source>
        <dbReference type="EMBL" id="TCT20488.1"/>
    </source>
</evidence>
<dbReference type="PANTHER" id="PTHR13778:SF47">
    <property type="entry name" value="LIPOPOLYSACCHARIDE 1,3-GALACTOSYLTRANSFERASE"/>
    <property type="match status" value="1"/>
</dbReference>
<evidence type="ECO:0000256" key="3">
    <source>
        <dbReference type="ARBA" id="ARBA00022723"/>
    </source>
</evidence>
<proteinExistence type="predicted"/>
<evidence type="ECO:0000256" key="2">
    <source>
        <dbReference type="ARBA" id="ARBA00022679"/>
    </source>
</evidence>
<dbReference type="SUPFAM" id="SSF53448">
    <property type="entry name" value="Nucleotide-diphospho-sugar transferases"/>
    <property type="match status" value="1"/>
</dbReference>
<gene>
    <name evidence="4" type="ORF">EDD68_11352</name>
</gene>
<keyword evidence="2 4" id="KW-0808">Transferase</keyword>
<dbReference type="InterPro" id="IPR002495">
    <property type="entry name" value="Glyco_trans_8"/>
</dbReference>
<dbReference type="AlphaFoldDB" id="A0A4R3MVC9"/>
<dbReference type="Proteomes" id="UP000294650">
    <property type="component" value="Unassembled WGS sequence"/>
</dbReference>
<dbReference type="GO" id="GO:0046872">
    <property type="term" value="F:metal ion binding"/>
    <property type="evidence" value="ECO:0007669"/>
    <property type="project" value="UniProtKB-KW"/>
</dbReference>
<evidence type="ECO:0000313" key="5">
    <source>
        <dbReference type="Proteomes" id="UP000294650"/>
    </source>
</evidence>
<dbReference type="PANTHER" id="PTHR13778">
    <property type="entry name" value="GLYCOSYLTRANSFERASE 8 DOMAIN-CONTAINING PROTEIN"/>
    <property type="match status" value="1"/>
</dbReference>
<dbReference type="CDD" id="cd04194">
    <property type="entry name" value="GT8_A4GalT_like"/>
    <property type="match status" value="1"/>
</dbReference>
<dbReference type="Pfam" id="PF01501">
    <property type="entry name" value="Glyco_transf_8"/>
    <property type="match status" value="1"/>
</dbReference>
<dbReference type="InterPro" id="IPR050748">
    <property type="entry name" value="Glycosyltrans_8_dom-fam"/>
</dbReference>
<keyword evidence="5" id="KW-1185">Reference proteome</keyword>
<sequence>MWYHMYNILVTLDANYIPPLNVLLHSLFKNHPDDSFSIYLMHSSIPDRDLTDLHQFVNESENFLFPIKVDPQTFSGAPVFRHYTAEMYYRLLAHQLLPDHLERILYLDPDIVCMNSISKFYNTPFHDHLFIAAEHEYSSRMARLINKMRLRTPKAKGYYNTGVLLMNLEGMRETVYPGEIFQFIEQNKLKLVLPDQDILNGLYWDRIQSVPSMYYNFDARYYEFSKFLPNQKYTLEWIREHTVFIHYCGKNKPWHDHYRGTLGMFYKEYEKDLMKLRIQV</sequence>
<evidence type="ECO:0000256" key="1">
    <source>
        <dbReference type="ARBA" id="ARBA00022676"/>
    </source>
</evidence>
<accession>A0A4R3MVC9</accession>
<reference evidence="4 5" key="1">
    <citation type="submission" date="2019-03" db="EMBL/GenBank/DDBJ databases">
        <title>Genomic Encyclopedia of Type Strains, Phase IV (KMG-IV): sequencing the most valuable type-strain genomes for metagenomic binning, comparative biology and taxonomic classification.</title>
        <authorList>
            <person name="Goeker M."/>
        </authorList>
    </citation>
    <scope>NUCLEOTIDE SEQUENCE [LARGE SCALE GENOMIC DNA]</scope>
    <source>
        <strain evidence="4 5">DSM 25894</strain>
    </source>
</reference>
<organism evidence="4 5">
    <name type="scientific">Melghiribacillus thermohalophilus</name>
    <dbReference type="NCBI Taxonomy" id="1324956"/>
    <lineage>
        <taxon>Bacteria</taxon>
        <taxon>Bacillati</taxon>
        <taxon>Bacillota</taxon>
        <taxon>Bacilli</taxon>
        <taxon>Bacillales</taxon>
        <taxon>Bacillaceae</taxon>
        <taxon>Melghiribacillus</taxon>
    </lineage>
</organism>
<comment type="caution">
    <text evidence="4">The sequence shown here is derived from an EMBL/GenBank/DDBJ whole genome shotgun (WGS) entry which is preliminary data.</text>
</comment>
<dbReference type="EMBL" id="SMAN01000013">
    <property type="protein sequence ID" value="TCT20488.1"/>
    <property type="molecule type" value="Genomic_DNA"/>
</dbReference>
<dbReference type="Gene3D" id="3.90.550.10">
    <property type="entry name" value="Spore Coat Polysaccharide Biosynthesis Protein SpsA, Chain A"/>
    <property type="match status" value="1"/>
</dbReference>
<keyword evidence="1" id="KW-0328">Glycosyltransferase</keyword>
<dbReference type="InterPro" id="IPR029044">
    <property type="entry name" value="Nucleotide-diphossugar_trans"/>
</dbReference>
<keyword evidence="3" id="KW-0479">Metal-binding</keyword>
<protein>
    <submittedName>
        <fullName evidence="4">Lipopolysaccharide biosynthesis glycosyltransferase</fullName>
    </submittedName>
</protein>